<sequence length="232" mass="26187">MHPRRSTCVGDLSSQFPKHHRQPALQSLNSPQTKRLSTMARSRIYDEDLATERAMTLFWRKGYEPTSITDLTEAMGINKGSLYHSFGSKQNLFHTVFLKYNNDYRRETLNRMAQNPDPLAAIDDLFAEMVAQSLNDTEKKGCFVINTALELEAHSPEVQAMVREGLAEFEDFFADKLTLARDQGRLPVDFDVRGTAQALLALETGLRVLARGVFDAAALNTLRHQARRLTAV</sequence>
<feature type="domain" description="HTH tetR-type" evidence="6">
    <location>
        <begin position="44"/>
        <end position="104"/>
    </location>
</feature>
<dbReference type="PRINTS" id="PR00455">
    <property type="entry name" value="HTHTETR"/>
</dbReference>
<keyword evidence="8" id="KW-1185">Reference proteome</keyword>
<dbReference type="Pfam" id="PF00440">
    <property type="entry name" value="TetR_N"/>
    <property type="match status" value="1"/>
</dbReference>
<dbReference type="Proteomes" id="UP000444174">
    <property type="component" value="Unassembled WGS sequence"/>
</dbReference>
<dbReference type="GO" id="GO:0003677">
    <property type="term" value="F:DNA binding"/>
    <property type="evidence" value="ECO:0007669"/>
    <property type="project" value="UniProtKB-UniRule"/>
</dbReference>
<dbReference type="SUPFAM" id="SSF48498">
    <property type="entry name" value="Tetracyclin repressor-like, C-terminal domain"/>
    <property type="match status" value="1"/>
</dbReference>
<feature type="DNA-binding region" description="H-T-H motif" evidence="4">
    <location>
        <begin position="67"/>
        <end position="86"/>
    </location>
</feature>
<name>A0A843YEN0_9RHOB</name>
<dbReference type="PANTHER" id="PTHR47506">
    <property type="entry name" value="TRANSCRIPTIONAL REGULATORY PROTEIN"/>
    <property type="match status" value="1"/>
</dbReference>
<dbReference type="Gene3D" id="1.10.357.10">
    <property type="entry name" value="Tetracycline Repressor, domain 2"/>
    <property type="match status" value="1"/>
</dbReference>
<keyword evidence="1" id="KW-0805">Transcription regulation</keyword>
<feature type="compositionally biased region" description="Polar residues" evidence="5">
    <location>
        <begin position="24"/>
        <end position="35"/>
    </location>
</feature>
<evidence type="ECO:0000256" key="5">
    <source>
        <dbReference type="SAM" id="MobiDB-lite"/>
    </source>
</evidence>
<comment type="caution">
    <text evidence="7">The sequence shown here is derived from an EMBL/GenBank/DDBJ whole genome shotgun (WGS) entry which is preliminary data.</text>
</comment>
<evidence type="ECO:0000313" key="7">
    <source>
        <dbReference type="EMBL" id="MQQ09361.1"/>
    </source>
</evidence>
<dbReference type="EMBL" id="WIBF01000008">
    <property type="protein sequence ID" value="MQQ09361.1"/>
    <property type="molecule type" value="Genomic_DNA"/>
</dbReference>
<accession>A0A843YEN0</accession>
<feature type="region of interest" description="Disordered" evidence="5">
    <location>
        <begin position="1"/>
        <end position="35"/>
    </location>
</feature>
<dbReference type="PROSITE" id="PS50977">
    <property type="entry name" value="HTH_TETR_2"/>
    <property type="match status" value="1"/>
</dbReference>
<evidence type="ECO:0000256" key="1">
    <source>
        <dbReference type="ARBA" id="ARBA00023015"/>
    </source>
</evidence>
<dbReference type="Gene3D" id="1.10.10.60">
    <property type="entry name" value="Homeodomain-like"/>
    <property type="match status" value="1"/>
</dbReference>
<dbReference type="InterPro" id="IPR011075">
    <property type="entry name" value="TetR_C"/>
</dbReference>
<evidence type="ECO:0000256" key="3">
    <source>
        <dbReference type="ARBA" id="ARBA00023163"/>
    </source>
</evidence>
<protein>
    <submittedName>
        <fullName evidence="7">TetR family transcriptional regulator</fullName>
    </submittedName>
</protein>
<evidence type="ECO:0000313" key="8">
    <source>
        <dbReference type="Proteomes" id="UP000444174"/>
    </source>
</evidence>
<dbReference type="SUPFAM" id="SSF46689">
    <property type="entry name" value="Homeodomain-like"/>
    <property type="match status" value="1"/>
</dbReference>
<dbReference type="AlphaFoldDB" id="A0A843YEN0"/>
<evidence type="ECO:0000256" key="4">
    <source>
        <dbReference type="PROSITE-ProRule" id="PRU00335"/>
    </source>
</evidence>
<organism evidence="7 8">
    <name type="scientific">Tritonibacter litoralis</name>
    <dbReference type="NCBI Taxonomy" id="2662264"/>
    <lineage>
        <taxon>Bacteria</taxon>
        <taxon>Pseudomonadati</taxon>
        <taxon>Pseudomonadota</taxon>
        <taxon>Alphaproteobacteria</taxon>
        <taxon>Rhodobacterales</taxon>
        <taxon>Paracoccaceae</taxon>
        <taxon>Tritonibacter</taxon>
    </lineage>
</organism>
<dbReference type="InterPro" id="IPR009057">
    <property type="entry name" value="Homeodomain-like_sf"/>
</dbReference>
<dbReference type="Pfam" id="PF16925">
    <property type="entry name" value="TetR_C_13"/>
    <property type="match status" value="1"/>
</dbReference>
<gene>
    <name evidence="7" type="ORF">GFB49_12915</name>
</gene>
<keyword evidence="3" id="KW-0804">Transcription</keyword>
<evidence type="ECO:0000259" key="6">
    <source>
        <dbReference type="PROSITE" id="PS50977"/>
    </source>
</evidence>
<dbReference type="InterPro" id="IPR036271">
    <property type="entry name" value="Tet_transcr_reg_TetR-rel_C_sf"/>
</dbReference>
<dbReference type="PANTHER" id="PTHR47506:SF1">
    <property type="entry name" value="HTH-TYPE TRANSCRIPTIONAL REGULATOR YJDC"/>
    <property type="match status" value="1"/>
</dbReference>
<evidence type="ECO:0000256" key="2">
    <source>
        <dbReference type="ARBA" id="ARBA00023125"/>
    </source>
</evidence>
<proteinExistence type="predicted"/>
<keyword evidence="2 4" id="KW-0238">DNA-binding</keyword>
<reference evidence="7 8" key="1">
    <citation type="submission" date="2019-10" db="EMBL/GenBank/DDBJ databases">
        <title>Epibacterium sp. nov., isolated from seawater.</title>
        <authorList>
            <person name="Zhang X."/>
            <person name="Li N."/>
        </authorList>
    </citation>
    <scope>NUCLEOTIDE SEQUENCE [LARGE SCALE GENOMIC DNA]</scope>
    <source>
        <strain evidence="7 8">SM1979</strain>
    </source>
</reference>
<dbReference type="InterPro" id="IPR001647">
    <property type="entry name" value="HTH_TetR"/>
</dbReference>